<dbReference type="GO" id="GO:0016020">
    <property type="term" value="C:membrane"/>
    <property type="evidence" value="ECO:0007669"/>
    <property type="project" value="UniProtKB-SubCell"/>
</dbReference>
<feature type="region of interest" description="Disordered" evidence="5">
    <location>
        <begin position="67"/>
        <end position="91"/>
    </location>
</feature>
<sequence>MDRPIPVLSPSLEDDGFTSTVAMKRSSWNAGMVSNSAVPLPGSPAAWANDNEQKRGRVLDNNMGRMARNASPVRGGSPARRTGLLPPRSGSPVRNPFNFESKFVSASPVKPSQRRGHRYKHSSVSLNFFQEPEARAPLPIPVSLAVPTLKECYQSVTRAQMVRFGWSLMRFLSALLLYSSDHGTLQSAEALAHLVAYDAVVDALVVGVGVWSNFEVWKRSSLRLPFALQRVEILVSFSLAICLVFVGGHMASHTVQEIAYLFYDEGPHHGHHHHASEASSFTNVLGSVSVSLFVTIVSLVAAEGLSIGSMWEDHSFSCTTALFAVAVLAVGTLNNWLVDFLLMPTIAVTMVYVGWQTSKHLGGMLVMSYGGPDRAELISSAITADERIANVSEVSLWQVHHDLWLASIKLSLTGRASSSASQPAVRDFVTGIVDNAMSDLKGPRIEITVDIN</sequence>
<dbReference type="STRING" id="45607.A0A2T0FKQ0"/>
<keyword evidence="8" id="KW-1185">Reference proteome</keyword>
<organism evidence="7 8">
    <name type="scientific">Wickerhamiella sorbophila</name>
    <dbReference type="NCBI Taxonomy" id="45607"/>
    <lineage>
        <taxon>Eukaryota</taxon>
        <taxon>Fungi</taxon>
        <taxon>Dikarya</taxon>
        <taxon>Ascomycota</taxon>
        <taxon>Saccharomycotina</taxon>
        <taxon>Dipodascomycetes</taxon>
        <taxon>Dipodascales</taxon>
        <taxon>Trichomonascaceae</taxon>
        <taxon>Wickerhamiella</taxon>
    </lineage>
</organism>
<proteinExistence type="predicted"/>
<dbReference type="OrthoDB" id="5382797at2759"/>
<keyword evidence="4 6" id="KW-0472">Membrane</keyword>
<evidence type="ECO:0000256" key="2">
    <source>
        <dbReference type="ARBA" id="ARBA00022692"/>
    </source>
</evidence>
<feature type="transmembrane region" description="Helical" evidence="6">
    <location>
        <begin position="336"/>
        <end position="355"/>
    </location>
</feature>
<evidence type="ECO:0000256" key="5">
    <source>
        <dbReference type="SAM" id="MobiDB-lite"/>
    </source>
</evidence>
<accession>A0A2T0FKQ0</accession>
<evidence type="ECO:0000256" key="4">
    <source>
        <dbReference type="ARBA" id="ARBA00023136"/>
    </source>
</evidence>
<gene>
    <name evidence="7" type="ORF">B9G98_03172</name>
</gene>
<evidence type="ECO:0000313" key="7">
    <source>
        <dbReference type="EMBL" id="PRT55552.1"/>
    </source>
</evidence>
<dbReference type="GeneID" id="36516920"/>
<keyword evidence="3 6" id="KW-1133">Transmembrane helix</keyword>
<dbReference type="SUPFAM" id="SSF161111">
    <property type="entry name" value="Cation efflux protein transmembrane domain-like"/>
    <property type="match status" value="1"/>
</dbReference>
<evidence type="ECO:0000313" key="8">
    <source>
        <dbReference type="Proteomes" id="UP000238350"/>
    </source>
</evidence>
<evidence type="ECO:0000256" key="6">
    <source>
        <dbReference type="SAM" id="Phobius"/>
    </source>
</evidence>
<dbReference type="AlphaFoldDB" id="A0A2T0FKQ0"/>
<feature type="transmembrane region" description="Helical" evidence="6">
    <location>
        <begin position="231"/>
        <end position="251"/>
    </location>
</feature>
<feature type="transmembrane region" description="Helical" evidence="6">
    <location>
        <begin position="314"/>
        <end position="330"/>
    </location>
</feature>
<keyword evidence="2 6" id="KW-0812">Transmembrane</keyword>
<evidence type="ECO:0000256" key="1">
    <source>
        <dbReference type="ARBA" id="ARBA00004141"/>
    </source>
</evidence>
<protein>
    <submittedName>
        <fullName evidence="7">Putative zinc transporter zrg17</fullName>
    </submittedName>
</protein>
<dbReference type="Gene3D" id="1.20.1510.10">
    <property type="entry name" value="Cation efflux protein transmembrane domain"/>
    <property type="match status" value="1"/>
</dbReference>
<comment type="caution">
    <text evidence="7">The sequence shown here is derived from an EMBL/GenBank/DDBJ whole genome shotgun (WGS) entry which is preliminary data.</text>
</comment>
<dbReference type="InterPro" id="IPR027469">
    <property type="entry name" value="Cation_efflux_TMD_sf"/>
</dbReference>
<reference evidence="7 8" key="1">
    <citation type="submission" date="2017-04" db="EMBL/GenBank/DDBJ databases">
        <title>Genome sequencing of [Candida] sorbophila.</title>
        <authorList>
            <person name="Ahn J.O."/>
        </authorList>
    </citation>
    <scope>NUCLEOTIDE SEQUENCE [LARGE SCALE GENOMIC DNA]</scope>
    <source>
        <strain evidence="7 8">DS02</strain>
    </source>
</reference>
<dbReference type="RefSeq" id="XP_024665497.1">
    <property type="nucleotide sequence ID" value="XM_024809729.1"/>
</dbReference>
<feature type="transmembrane region" description="Helical" evidence="6">
    <location>
        <begin position="284"/>
        <end position="302"/>
    </location>
</feature>
<name>A0A2T0FKQ0_9ASCO</name>
<evidence type="ECO:0000256" key="3">
    <source>
        <dbReference type="ARBA" id="ARBA00022989"/>
    </source>
</evidence>
<feature type="transmembrane region" description="Helical" evidence="6">
    <location>
        <begin position="190"/>
        <end position="211"/>
    </location>
</feature>
<dbReference type="Proteomes" id="UP000238350">
    <property type="component" value="Unassembled WGS sequence"/>
</dbReference>
<dbReference type="EMBL" id="NDIQ01000021">
    <property type="protein sequence ID" value="PRT55552.1"/>
    <property type="molecule type" value="Genomic_DNA"/>
</dbReference>
<comment type="subcellular location">
    <subcellularLocation>
        <location evidence="1">Membrane</location>
        <topology evidence="1">Multi-pass membrane protein</topology>
    </subcellularLocation>
</comment>